<dbReference type="Proteomes" id="UP000059680">
    <property type="component" value="Chromosome 4"/>
</dbReference>
<organism evidence="1 2">
    <name type="scientific">Oryza sativa subsp. japonica</name>
    <name type="common">Rice</name>
    <dbReference type="NCBI Taxonomy" id="39947"/>
    <lineage>
        <taxon>Eukaryota</taxon>
        <taxon>Viridiplantae</taxon>
        <taxon>Streptophyta</taxon>
        <taxon>Embryophyta</taxon>
        <taxon>Tracheophyta</taxon>
        <taxon>Spermatophyta</taxon>
        <taxon>Magnoliopsida</taxon>
        <taxon>Liliopsida</taxon>
        <taxon>Poales</taxon>
        <taxon>Poaceae</taxon>
        <taxon>BOP clade</taxon>
        <taxon>Oryzoideae</taxon>
        <taxon>Oryzeae</taxon>
        <taxon>Oryzinae</taxon>
        <taxon>Oryza</taxon>
        <taxon>Oryza sativa</taxon>
    </lineage>
</organism>
<name>A0A0P0WFW8_ORYSJ</name>
<dbReference type="PaxDb" id="39947-A0A0P0WFW8"/>
<evidence type="ECO:0000313" key="2">
    <source>
        <dbReference type="Proteomes" id="UP000059680"/>
    </source>
</evidence>
<reference evidence="1 2" key="3">
    <citation type="journal article" date="2013" name="Rice">
        <title>Improvement of the Oryza sativa Nipponbare reference genome using next generation sequence and optical map data.</title>
        <authorList>
            <person name="Kawahara Y."/>
            <person name="de la Bastide M."/>
            <person name="Hamilton J.P."/>
            <person name="Kanamori H."/>
            <person name="McCombie W.R."/>
            <person name="Ouyang S."/>
            <person name="Schwartz D.C."/>
            <person name="Tanaka T."/>
            <person name="Wu J."/>
            <person name="Zhou S."/>
            <person name="Childs K.L."/>
            <person name="Davidson R.M."/>
            <person name="Lin H."/>
            <person name="Quesada-Ocampo L."/>
            <person name="Vaillancourt B."/>
            <person name="Sakai H."/>
            <person name="Lee S.S."/>
            <person name="Kim J."/>
            <person name="Numa H."/>
            <person name="Itoh T."/>
            <person name="Buell C.R."/>
            <person name="Matsumoto T."/>
        </authorList>
    </citation>
    <scope>NUCLEOTIDE SEQUENCE [LARGE SCALE GENOMIC DNA]</scope>
    <source>
        <strain evidence="2">cv. Nipponbare</strain>
    </source>
</reference>
<accession>A0A0P0WFW8</accession>
<sequence>MRDLLHIINGMHDLNISDDKMMIEYGSARWMADGLAGADHEGTSWTCTMAAGGISCCSAGVDGADADWLQSAVVRVRGD</sequence>
<reference evidence="2" key="1">
    <citation type="journal article" date="2005" name="Nature">
        <title>The map-based sequence of the rice genome.</title>
        <authorList>
            <consortium name="International rice genome sequencing project (IRGSP)"/>
            <person name="Matsumoto T."/>
            <person name="Wu J."/>
            <person name="Kanamori H."/>
            <person name="Katayose Y."/>
            <person name="Fujisawa M."/>
            <person name="Namiki N."/>
            <person name="Mizuno H."/>
            <person name="Yamamoto K."/>
            <person name="Antonio B.A."/>
            <person name="Baba T."/>
            <person name="Sakata K."/>
            <person name="Nagamura Y."/>
            <person name="Aoki H."/>
            <person name="Arikawa K."/>
            <person name="Arita K."/>
            <person name="Bito T."/>
            <person name="Chiden Y."/>
            <person name="Fujitsuka N."/>
            <person name="Fukunaka R."/>
            <person name="Hamada M."/>
            <person name="Harada C."/>
            <person name="Hayashi A."/>
            <person name="Hijishita S."/>
            <person name="Honda M."/>
            <person name="Hosokawa S."/>
            <person name="Ichikawa Y."/>
            <person name="Idonuma A."/>
            <person name="Iijima M."/>
            <person name="Ikeda M."/>
            <person name="Ikeno M."/>
            <person name="Ito K."/>
            <person name="Ito S."/>
            <person name="Ito T."/>
            <person name="Ito Y."/>
            <person name="Ito Y."/>
            <person name="Iwabuchi A."/>
            <person name="Kamiya K."/>
            <person name="Karasawa W."/>
            <person name="Kurita K."/>
            <person name="Katagiri S."/>
            <person name="Kikuta A."/>
            <person name="Kobayashi H."/>
            <person name="Kobayashi N."/>
            <person name="Machita K."/>
            <person name="Maehara T."/>
            <person name="Masukawa M."/>
            <person name="Mizubayashi T."/>
            <person name="Mukai Y."/>
            <person name="Nagasaki H."/>
            <person name="Nagata Y."/>
            <person name="Naito S."/>
            <person name="Nakashima M."/>
            <person name="Nakama Y."/>
            <person name="Nakamichi Y."/>
            <person name="Nakamura M."/>
            <person name="Meguro A."/>
            <person name="Negishi M."/>
            <person name="Ohta I."/>
            <person name="Ohta T."/>
            <person name="Okamoto M."/>
            <person name="Ono N."/>
            <person name="Saji S."/>
            <person name="Sakaguchi M."/>
            <person name="Sakai K."/>
            <person name="Shibata M."/>
            <person name="Shimokawa T."/>
            <person name="Song J."/>
            <person name="Takazaki Y."/>
            <person name="Terasawa K."/>
            <person name="Tsugane M."/>
            <person name="Tsuji K."/>
            <person name="Ueda S."/>
            <person name="Waki K."/>
            <person name="Yamagata H."/>
            <person name="Yamamoto M."/>
            <person name="Yamamoto S."/>
            <person name="Yamane H."/>
            <person name="Yoshiki S."/>
            <person name="Yoshihara R."/>
            <person name="Yukawa K."/>
            <person name="Zhong H."/>
            <person name="Yano M."/>
            <person name="Yuan Q."/>
            <person name="Ouyang S."/>
            <person name="Liu J."/>
            <person name="Jones K.M."/>
            <person name="Gansberger K."/>
            <person name="Moffat K."/>
            <person name="Hill J."/>
            <person name="Bera J."/>
            <person name="Fadrosh D."/>
            <person name="Jin S."/>
            <person name="Johri S."/>
            <person name="Kim M."/>
            <person name="Overton L."/>
            <person name="Reardon M."/>
            <person name="Tsitrin T."/>
            <person name="Vuong H."/>
            <person name="Weaver B."/>
            <person name="Ciecko A."/>
            <person name="Tallon L."/>
            <person name="Jackson J."/>
            <person name="Pai G."/>
            <person name="Aken S.V."/>
            <person name="Utterback T."/>
            <person name="Reidmuller S."/>
            <person name="Feldblyum T."/>
            <person name="Hsiao J."/>
            <person name="Zismann V."/>
            <person name="Iobst S."/>
            <person name="de Vazeille A.R."/>
            <person name="Buell C.R."/>
            <person name="Ying K."/>
            <person name="Li Y."/>
            <person name="Lu T."/>
            <person name="Huang Y."/>
            <person name="Zhao Q."/>
            <person name="Feng Q."/>
            <person name="Zhang L."/>
            <person name="Zhu J."/>
            <person name="Weng Q."/>
            <person name="Mu J."/>
            <person name="Lu Y."/>
            <person name="Fan D."/>
            <person name="Liu Y."/>
            <person name="Guan J."/>
            <person name="Zhang Y."/>
            <person name="Yu S."/>
            <person name="Liu X."/>
            <person name="Zhang Y."/>
            <person name="Hong G."/>
            <person name="Han B."/>
            <person name="Choisne N."/>
            <person name="Demange N."/>
            <person name="Orjeda G."/>
            <person name="Samain S."/>
            <person name="Cattolico L."/>
            <person name="Pelletier E."/>
            <person name="Couloux A."/>
            <person name="Segurens B."/>
            <person name="Wincker P."/>
            <person name="D'Hont A."/>
            <person name="Scarpelli C."/>
            <person name="Weissenbach J."/>
            <person name="Salanoubat M."/>
            <person name="Quetier F."/>
            <person name="Yu Y."/>
            <person name="Kim H.R."/>
            <person name="Rambo T."/>
            <person name="Currie J."/>
            <person name="Collura K."/>
            <person name="Luo M."/>
            <person name="Yang T."/>
            <person name="Ammiraju J.S.S."/>
            <person name="Engler F."/>
            <person name="Soderlund C."/>
            <person name="Wing R.A."/>
            <person name="Palmer L.E."/>
            <person name="de la Bastide M."/>
            <person name="Spiegel L."/>
            <person name="Nascimento L."/>
            <person name="Zutavern T."/>
            <person name="O'Shaughnessy A."/>
            <person name="Dike S."/>
            <person name="Dedhia N."/>
            <person name="Preston R."/>
            <person name="Balija V."/>
            <person name="McCombie W.R."/>
            <person name="Chow T."/>
            <person name="Chen H."/>
            <person name="Chung M."/>
            <person name="Chen C."/>
            <person name="Shaw J."/>
            <person name="Wu H."/>
            <person name="Hsiao K."/>
            <person name="Chao Y."/>
            <person name="Chu M."/>
            <person name="Cheng C."/>
            <person name="Hour A."/>
            <person name="Lee P."/>
            <person name="Lin S."/>
            <person name="Lin Y."/>
            <person name="Liou J."/>
            <person name="Liu S."/>
            <person name="Hsing Y."/>
            <person name="Raghuvanshi S."/>
            <person name="Mohanty A."/>
            <person name="Bharti A.K."/>
            <person name="Gaur A."/>
            <person name="Gupta V."/>
            <person name="Kumar D."/>
            <person name="Ravi V."/>
            <person name="Vij S."/>
            <person name="Kapur A."/>
            <person name="Khurana P."/>
            <person name="Khurana P."/>
            <person name="Khurana J.P."/>
            <person name="Tyagi A.K."/>
            <person name="Gaikwad K."/>
            <person name="Singh A."/>
            <person name="Dalal V."/>
            <person name="Srivastava S."/>
            <person name="Dixit A."/>
            <person name="Pal A.K."/>
            <person name="Ghazi I.A."/>
            <person name="Yadav M."/>
            <person name="Pandit A."/>
            <person name="Bhargava A."/>
            <person name="Sureshbabu K."/>
            <person name="Batra K."/>
            <person name="Sharma T.R."/>
            <person name="Mohapatra T."/>
            <person name="Singh N.K."/>
            <person name="Messing J."/>
            <person name="Nelson A.B."/>
            <person name="Fuks G."/>
            <person name="Kavchok S."/>
            <person name="Keizer G."/>
            <person name="Linton E."/>
            <person name="Llaca V."/>
            <person name="Song R."/>
            <person name="Tanyolac B."/>
            <person name="Young S."/>
            <person name="Ho-Il K."/>
            <person name="Hahn J.H."/>
            <person name="Sangsakoo G."/>
            <person name="Vanavichit A."/>
            <person name="de Mattos Luiz.A.T."/>
            <person name="Zimmer P.D."/>
            <person name="Malone G."/>
            <person name="Dellagostin O."/>
            <person name="de Oliveira A.C."/>
            <person name="Bevan M."/>
            <person name="Bancroft I."/>
            <person name="Minx P."/>
            <person name="Cordum H."/>
            <person name="Wilson R."/>
            <person name="Cheng Z."/>
            <person name="Jin W."/>
            <person name="Jiang J."/>
            <person name="Leong S.A."/>
            <person name="Iwama H."/>
            <person name="Gojobori T."/>
            <person name="Itoh T."/>
            <person name="Niimura Y."/>
            <person name="Fujii Y."/>
            <person name="Habara T."/>
            <person name="Sakai H."/>
            <person name="Sato Y."/>
            <person name="Wilson G."/>
            <person name="Kumar K."/>
            <person name="McCouch S."/>
            <person name="Juretic N."/>
            <person name="Hoen D."/>
            <person name="Wright S."/>
            <person name="Bruskiewich R."/>
            <person name="Bureau T."/>
            <person name="Miyao A."/>
            <person name="Hirochika H."/>
            <person name="Nishikawa T."/>
            <person name="Kadowaki K."/>
            <person name="Sugiura M."/>
            <person name="Burr B."/>
            <person name="Sasaki T."/>
        </authorList>
    </citation>
    <scope>NUCLEOTIDE SEQUENCE [LARGE SCALE GENOMIC DNA]</scope>
    <source>
        <strain evidence="2">cv. Nipponbare</strain>
    </source>
</reference>
<dbReference type="AlphaFoldDB" id="A0A0P0WFW8"/>
<protein>
    <submittedName>
        <fullName evidence="1">Os04g0661000 protein</fullName>
    </submittedName>
</protein>
<dbReference type="EMBL" id="AP014960">
    <property type="protein sequence ID" value="BAS91452.1"/>
    <property type="molecule type" value="Genomic_DNA"/>
</dbReference>
<proteinExistence type="predicted"/>
<keyword evidence="2" id="KW-1185">Reference proteome</keyword>
<reference evidence="1 2" key="2">
    <citation type="journal article" date="2013" name="Plant Cell Physiol.">
        <title>Rice Annotation Project Database (RAP-DB): an integrative and interactive database for rice genomics.</title>
        <authorList>
            <person name="Sakai H."/>
            <person name="Lee S.S."/>
            <person name="Tanaka T."/>
            <person name="Numa H."/>
            <person name="Kim J."/>
            <person name="Kawahara Y."/>
            <person name="Wakimoto H."/>
            <person name="Yang C.C."/>
            <person name="Iwamoto M."/>
            <person name="Abe T."/>
            <person name="Yamada Y."/>
            <person name="Muto A."/>
            <person name="Inokuchi H."/>
            <person name="Ikemura T."/>
            <person name="Matsumoto T."/>
            <person name="Sasaki T."/>
            <person name="Itoh T."/>
        </authorList>
    </citation>
    <scope>NUCLEOTIDE SEQUENCE [LARGE SCALE GENOMIC DNA]</scope>
    <source>
        <strain evidence="2">cv. Nipponbare</strain>
    </source>
</reference>
<dbReference type="InParanoid" id="A0A0P0WFW8"/>
<gene>
    <name evidence="1" type="ordered locus">Os04g0661000</name>
    <name evidence="1" type="ORF">OSNPB_040661000</name>
</gene>
<evidence type="ECO:0000313" key="1">
    <source>
        <dbReference type="EMBL" id="BAS91452.1"/>
    </source>
</evidence>